<keyword evidence="1" id="KW-0677">Repeat</keyword>
<reference evidence="5" key="1">
    <citation type="submission" date="2016-10" db="EMBL/GenBank/DDBJ databases">
        <authorList>
            <person name="Varghese N."/>
            <person name="Submissions S."/>
        </authorList>
    </citation>
    <scope>NUCLEOTIDE SEQUENCE [LARGE SCALE GENOMIC DNA]</scope>
    <source>
        <strain evidence="5">CGMCC 1.6775</strain>
    </source>
</reference>
<proteinExistence type="predicted"/>
<dbReference type="Gene3D" id="1.25.40.10">
    <property type="entry name" value="Tetratricopeptide repeat domain"/>
    <property type="match status" value="1"/>
</dbReference>
<keyword evidence="3" id="KW-0472">Membrane</keyword>
<name>A0A1I4UIH0_9GAMM</name>
<evidence type="ECO:0008006" key="6">
    <source>
        <dbReference type="Google" id="ProtNLM"/>
    </source>
</evidence>
<evidence type="ECO:0000256" key="1">
    <source>
        <dbReference type="ARBA" id="ARBA00022737"/>
    </source>
</evidence>
<feature type="transmembrane region" description="Helical" evidence="3">
    <location>
        <begin position="77"/>
        <end position="96"/>
    </location>
</feature>
<dbReference type="Proteomes" id="UP000199339">
    <property type="component" value="Unassembled WGS sequence"/>
</dbReference>
<evidence type="ECO:0000256" key="3">
    <source>
        <dbReference type="SAM" id="Phobius"/>
    </source>
</evidence>
<feature type="transmembrane region" description="Helical" evidence="3">
    <location>
        <begin position="108"/>
        <end position="128"/>
    </location>
</feature>
<dbReference type="InterPro" id="IPR011990">
    <property type="entry name" value="TPR-like_helical_dom_sf"/>
</dbReference>
<feature type="transmembrane region" description="Helical" evidence="3">
    <location>
        <begin position="265"/>
        <end position="284"/>
    </location>
</feature>
<dbReference type="PANTHER" id="PTHR44227:SF3">
    <property type="entry name" value="PROTEIN O-MANNOSYL-TRANSFERASE TMTC4"/>
    <property type="match status" value="1"/>
</dbReference>
<dbReference type="AlphaFoldDB" id="A0A1I4UIH0"/>
<keyword evidence="3" id="KW-0812">Transmembrane</keyword>
<keyword evidence="2" id="KW-0802">TPR repeat</keyword>
<feature type="transmembrane region" description="Helical" evidence="3">
    <location>
        <begin position="185"/>
        <end position="205"/>
    </location>
</feature>
<feature type="transmembrane region" description="Helical" evidence="3">
    <location>
        <begin position="344"/>
        <end position="362"/>
    </location>
</feature>
<dbReference type="SUPFAM" id="SSF48452">
    <property type="entry name" value="TPR-like"/>
    <property type="match status" value="1"/>
</dbReference>
<dbReference type="EMBL" id="FOUR01000003">
    <property type="protein sequence ID" value="SFM88792.1"/>
    <property type="molecule type" value="Genomic_DNA"/>
</dbReference>
<feature type="transmembrane region" description="Helical" evidence="3">
    <location>
        <begin position="291"/>
        <end position="314"/>
    </location>
</feature>
<dbReference type="PANTHER" id="PTHR44227">
    <property type="match status" value="1"/>
</dbReference>
<dbReference type="InterPro" id="IPR052346">
    <property type="entry name" value="O-mannosyl-transferase_TMTC"/>
</dbReference>
<evidence type="ECO:0000256" key="2">
    <source>
        <dbReference type="ARBA" id="ARBA00022803"/>
    </source>
</evidence>
<protein>
    <recommendedName>
        <fullName evidence="6">Tetratricopeptide repeat protein</fullName>
    </recommendedName>
</protein>
<accession>A0A1I4UIH0</accession>
<feature type="transmembrane region" description="Helical" evidence="3">
    <location>
        <begin position="44"/>
        <end position="65"/>
    </location>
</feature>
<gene>
    <name evidence="4" type="ORF">SAMN04487961_1422</name>
</gene>
<evidence type="ECO:0000313" key="4">
    <source>
        <dbReference type="EMBL" id="SFM88792.1"/>
    </source>
</evidence>
<keyword evidence="5" id="KW-1185">Reference proteome</keyword>
<feature type="transmembrane region" description="Helical" evidence="3">
    <location>
        <begin position="320"/>
        <end position="337"/>
    </location>
</feature>
<feature type="transmembrane region" description="Helical" evidence="3">
    <location>
        <begin position="12"/>
        <end position="32"/>
    </location>
</feature>
<evidence type="ECO:0000313" key="5">
    <source>
        <dbReference type="Proteomes" id="UP000199339"/>
    </source>
</evidence>
<keyword evidence="3" id="KW-1133">Transmembrane helix</keyword>
<feature type="transmembrane region" description="Helical" evidence="3">
    <location>
        <begin position="140"/>
        <end position="173"/>
    </location>
</feature>
<organism evidence="4 5">
    <name type="scientific">Marinobacter pelagius</name>
    <dbReference type="NCBI Taxonomy" id="379482"/>
    <lineage>
        <taxon>Bacteria</taxon>
        <taxon>Pseudomonadati</taxon>
        <taxon>Pseudomonadota</taxon>
        <taxon>Gammaproteobacteria</taxon>
        <taxon>Pseudomonadales</taxon>
        <taxon>Marinobacteraceae</taxon>
        <taxon>Marinobacter</taxon>
    </lineage>
</organism>
<sequence length="593" mass="65835">MSAGSLDSYYSFLAGGVGSLGRPLSLLTFAFQNESWPDPHDFKVVNYIIHAVNFLLVFTLILNLTRATRPTTTANSSCILLFLGLVIAFIWAASPIHQTTIQYVVQRMAMLAAFWMLVGINLWIYLLYISGFKTADFRLGLASASVLLCTVLAVLSKENGILLPLLCAVVFFVKPPEKCVSRPLRILSINAVLSPLYLLIALFVVEYQKYFIDAYAFRDFSLTERLLTQFRILPLYAIKTLYPVGQDFFLLWDNFPVSQSLLNPITTLLGLALIAVGLLVAFFVRKRFPLVAIGILFFLAAHLLESSVLALELYFEHRNYLPSVGLFIVLAGVAVELPRKVLPIVAGGAAIFSLIFSFVTYHEAQIWGDPLKQSVRWYHENPTSPRTHSHMASMLVSYQLYGKAGDFYAETIEEFPDNVTKPLAWLELSCVNHSATPVPEKLLYQRAQIAKYDKNAVNTLSSIIDKLESGRCPAGTAGKVLKTSLLLLENEKFGRGRAFVDLNVAAAKIYFYAGELDKAKQHLADAVERSKRPDVLFAAVQVAIAAGEHSNAVVLYQILESRCGMSIDPQCVELKPGIEELEQKLKMGGERAG</sequence>